<evidence type="ECO:0000313" key="2">
    <source>
        <dbReference type="Proteomes" id="UP001056455"/>
    </source>
</evidence>
<dbReference type="EMBL" id="CP099489">
    <property type="protein sequence ID" value="USQ82083.1"/>
    <property type="molecule type" value="Genomic_DNA"/>
</dbReference>
<accession>A0ABY4Z0E6</accession>
<keyword evidence="2" id="KW-1185">Reference proteome</keyword>
<dbReference type="RefSeq" id="WP_252595664.1">
    <property type="nucleotide sequence ID" value="NZ_CP099489.1"/>
</dbReference>
<dbReference type="Proteomes" id="UP001056455">
    <property type="component" value="Chromosome"/>
</dbReference>
<gene>
    <name evidence="1" type="ORF">NF556_10715</name>
</gene>
<reference evidence="1" key="1">
    <citation type="submission" date="2022-06" db="EMBL/GenBank/DDBJ databases">
        <title>Ornithinimicrobium HY1793.</title>
        <authorList>
            <person name="Huang Y."/>
        </authorList>
    </citation>
    <scope>NUCLEOTIDE SEQUENCE</scope>
    <source>
        <strain evidence="1">HY1793</strain>
    </source>
</reference>
<name>A0ABY4Z0E6_9MICO</name>
<evidence type="ECO:0000313" key="1">
    <source>
        <dbReference type="EMBL" id="USQ82083.1"/>
    </source>
</evidence>
<organism evidence="1 2">
    <name type="scientific">Ornithinimicrobium faecis</name>
    <dbReference type="NCBI Taxonomy" id="2934158"/>
    <lineage>
        <taxon>Bacteria</taxon>
        <taxon>Bacillati</taxon>
        <taxon>Actinomycetota</taxon>
        <taxon>Actinomycetes</taxon>
        <taxon>Micrococcales</taxon>
        <taxon>Ornithinimicrobiaceae</taxon>
        <taxon>Ornithinimicrobium</taxon>
    </lineage>
</organism>
<proteinExistence type="predicted"/>
<protein>
    <submittedName>
        <fullName evidence="1">Uncharacterized protein</fullName>
    </submittedName>
</protein>
<sequence length="159" mass="17590">MLLELVESVVGGEWPVTQKAIDDFLVRLEFARGEVVPGHTGQAFRLTGDRELAADYLIVHEYDDALVGFHALGVGPAQDVQRVYQQSVAEMTSLHGEPEKAYDRRRPPSEVSHWVLGPARVSIFCHADHNAPNQTIQLAIEHIERSAHADEDVTSKADA</sequence>